<dbReference type="SUPFAM" id="SSF47050">
    <property type="entry name" value="VHP, Villin headpiece domain"/>
    <property type="match status" value="1"/>
</dbReference>
<sequence length="1004" mass="112844">MFRLSKDIDSAFQGVGTKGGLEVWCIHNNQLISIPKSSFGRFHSGNAYLLLSTALRKIGSPQYDIHYWLGHDATEVDSVLASDKALELDAALGCCTVQYREVQGQETEKFLSYFKPCIIPLEGKYSPQNGLAEETYPVTLLMCKGDHAVRVKEVPFLRSSLNHDDVFVLDTASKVFLFAGCNSSTQEKAKALEVVEYIKDNKHAGRCQVATIEDGKFLGDADAGEFWTFFGGYAPIPKCSSSTNQEQTPTTCAKLLWIDTRGNLHPTETSSLNKDMLEKDKCYMLDCDSEVFVWMGRNTSLTERKTSISSSEEFLRKEGRSTSTSLVLLTEGLENARFRSFFDEWPQTAESSLYNEGREKVAAMFKRKGYDVEEFSDEEDEPLYTNCRDALKVWRVDGGDVSLLSIHDQAKLFSGDCYIVQYKYTYNERNEYLLYVWIGCESMEEDRADAISNASAIVSSTKGESVMCHIHQGNEPARFYSMFQSLVVFKGGLSKRYKTTFLVENANECESKASLFRVQGTSSRSMQAIQVDLAATSLNSSYCYILQNEASVFTWIGKLTSESDHDVLDRMLYFLDPSRQPMSTREGSEPDTFWDLLGGKTEYPKEKETRKQVEEPRLFTCSCNSDVLKAKEVYNFVQDDLTTEDVLLLDCQTEVYVWIGLNSNIKSKQQALTLGLKFLEMDILEEGLLTVRSPVYVVTEGHEPPFFTRFFDWVPEKANMHGNSFERKLASLKGKDPVTKRSSGSPWRSDSKENASRGSRSRSNGSERGVSSCSSERFPSYSQGRESNSDSTPLVKKLFSESLSVDTNNGSTSSNSDISKENSLGGIKVDLSLESLAYSYEQLRVDSPKPVTDIDATRREAYLTEKEFEERFEMTKPKFYALPKWKQNNLKIDLPDIKLMLVSYKTNTTAQPPMKLITPLPTLPPAKAPIKIPTLPPAIATIKPPVLPPVSPPKFNRTLVAMRGVVFCKACKYAGVNNLEGAKPVKGIYRAVLTIIQKRHEPQM</sequence>
<feature type="compositionally biased region" description="Polar residues" evidence="2">
    <location>
        <begin position="773"/>
        <end position="792"/>
    </location>
</feature>
<feature type="compositionally biased region" description="Low complexity" evidence="2">
    <location>
        <begin position="756"/>
        <end position="772"/>
    </location>
</feature>
<dbReference type="Proteomes" id="UP000823674">
    <property type="component" value="Chromosome A05"/>
</dbReference>
<dbReference type="Pfam" id="PF00626">
    <property type="entry name" value="Gelsolin"/>
    <property type="match status" value="5"/>
</dbReference>
<dbReference type="EMBL" id="JADBGQ010000005">
    <property type="protein sequence ID" value="KAG5396799.1"/>
    <property type="molecule type" value="Genomic_DNA"/>
</dbReference>
<evidence type="ECO:0000313" key="5">
    <source>
        <dbReference type="Proteomes" id="UP000823674"/>
    </source>
</evidence>
<dbReference type="PANTHER" id="PTHR11977">
    <property type="entry name" value="VILLIN"/>
    <property type="match status" value="1"/>
</dbReference>
<dbReference type="InterPro" id="IPR007123">
    <property type="entry name" value="Gelsolin-like_dom"/>
</dbReference>
<keyword evidence="1" id="KW-0117">Actin capping</keyword>
<organism evidence="4 5">
    <name type="scientific">Brassica rapa subsp. trilocularis</name>
    <dbReference type="NCBI Taxonomy" id="1813537"/>
    <lineage>
        <taxon>Eukaryota</taxon>
        <taxon>Viridiplantae</taxon>
        <taxon>Streptophyta</taxon>
        <taxon>Embryophyta</taxon>
        <taxon>Tracheophyta</taxon>
        <taxon>Spermatophyta</taxon>
        <taxon>Magnoliopsida</taxon>
        <taxon>eudicotyledons</taxon>
        <taxon>Gunneridae</taxon>
        <taxon>Pentapetalae</taxon>
        <taxon>rosids</taxon>
        <taxon>malvids</taxon>
        <taxon>Brassicales</taxon>
        <taxon>Brassicaceae</taxon>
        <taxon>Brassiceae</taxon>
        <taxon>Brassica</taxon>
    </lineage>
</organism>
<accession>A0ABQ7MDG1</accession>
<dbReference type="InterPro" id="IPR036886">
    <property type="entry name" value="Villin_headpiece_dom_sf"/>
</dbReference>
<reference evidence="4 5" key="1">
    <citation type="submission" date="2021-03" db="EMBL/GenBank/DDBJ databases">
        <authorList>
            <person name="King G.J."/>
            <person name="Bancroft I."/>
            <person name="Baten A."/>
            <person name="Bloomfield J."/>
            <person name="Borpatragohain P."/>
            <person name="He Z."/>
            <person name="Irish N."/>
            <person name="Irwin J."/>
            <person name="Liu K."/>
            <person name="Mauleon R.P."/>
            <person name="Moore J."/>
            <person name="Morris R."/>
            <person name="Ostergaard L."/>
            <person name="Wang B."/>
            <person name="Wells R."/>
        </authorList>
    </citation>
    <scope>NUCLEOTIDE SEQUENCE [LARGE SCALE GENOMIC DNA]</scope>
    <source>
        <strain evidence="4">R-o-18</strain>
        <tissue evidence="4">Leaf</tissue>
    </source>
</reference>
<dbReference type="SMART" id="SM00153">
    <property type="entry name" value="VHP"/>
    <property type="match status" value="1"/>
</dbReference>
<evidence type="ECO:0000256" key="1">
    <source>
        <dbReference type="ARBA" id="ARBA00022467"/>
    </source>
</evidence>
<dbReference type="SUPFAM" id="SSF55753">
    <property type="entry name" value="Actin depolymerizing proteins"/>
    <property type="match status" value="6"/>
</dbReference>
<dbReference type="Pfam" id="PF02209">
    <property type="entry name" value="VHP"/>
    <property type="match status" value="1"/>
</dbReference>
<dbReference type="Gene3D" id="3.40.20.10">
    <property type="entry name" value="Severin"/>
    <property type="match status" value="6"/>
</dbReference>
<comment type="caution">
    <text evidence="4">The sequence shown here is derived from an EMBL/GenBank/DDBJ whole genome shotgun (WGS) entry which is preliminary data.</text>
</comment>
<dbReference type="CDD" id="cd11290">
    <property type="entry name" value="gelsolin_S1_like"/>
    <property type="match status" value="1"/>
</dbReference>
<proteinExistence type="predicted"/>
<dbReference type="CDD" id="cd11293">
    <property type="entry name" value="gelsolin_S4_like"/>
    <property type="match status" value="1"/>
</dbReference>
<feature type="region of interest" description="Disordered" evidence="2">
    <location>
        <begin position="729"/>
        <end position="792"/>
    </location>
</feature>
<evidence type="ECO:0000313" key="4">
    <source>
        <dbReference type="EMBL" id="KAG5396799.1"/>
    </source>
</evidence>
<evidence type="ECO:0000256" key="2">
    <source>
        <dbReference type="SAM" id="MobiDB-lite"/>
    </source>
</evidence>
<keyword evidence="5" id="KW-1185">Reference proteome</keyword>
<feature type="compositionally biased region" description="Basic and acidic residues" evidence="2">
    <location>
        <begin position="729"/>
        <end position="739"/>
    </location>
</feature>
<dbReference type="InterPro" id="IPR003128">
    <property type="entry name" value="Villin_headpiece"/>
</dbReference>
<dbReference type="Gene3D" id="1.10.950.10">
    <property type="entry name" value="Villin headpiece domain"/>
    <property type="match status" value="1"/>
</dbReference>
<dbReference type="SMART" id="SM00262">
    <property type="entry name" value="GEL"/>
    <property type="match status" value="6"/>
</dbReference>
<evidence type="ECO:0000259" key="3">
    <source>
        <dbReference type="PROSITE" id="PS51089"/>
    </source>
</evidence>
<dbReference type="PRINTS" id="PR00597">
    <property type="entry name" value="GELSOLIN"/>
</dbReference>
<dbReference type="PROSITE" id="PS51089">
    <property type="entry name" value="HP"/>
    <property type="match status" value="1"/>
</dbReference>
<dbReference type="CDD" id="cd11291">
    <property type="entry name" value="gelsolin_S6_like"/>
    <property type="match status" value="1"/>
</dbReference>
<dbReference type="PANTHER" id="PTHR11977:SF25">
    <property type="entry name" value="VILLIN-1"/>
    <property type="match status" value="1"/>
</dbReference>
<protein>
    <recommendedName>
        <fullName evidence="3">HP domain-containing protein</fullName>
    </recommendedName>
</protein>
<name>A0ABQ7MDG1_BRACM</name>
<dbReference type="CDD" id="cd11288">
    <property type="entry name" value="gelsolin_S5_like"/>
    <property type="match status" value="1"/>
</dbReference>
<feature type="domain" description="HP" evidence="3">
    <location>
        <begin position="832"/>
        <end position="897"/>
    </location>
</feature>
<dbReference type="InterPro" id="IPR029006">
    <property type="entry name" value="ADF-H/Gelsolin-like_dom_sf"/>
</dbReference>
<dbReference type="InterPro" id="IPR007122">
    <property type="entry name" value="Villin/Gelsolin"/>
</dbReference>
<gene>
    <name evidence="4" type="primary">A05p017750.1_BraROA</name>
    <name evidence="4" type="ORF">IGI04_018613</name>
</gene>
<dbReference type="CDD" id="cd11292">
    <property type="entry name" value="gelsolin_S3_like"/>
    <property type="match status" value="1"/>
</dbReference>